<organism evidence="1 2">
    <name type="scientific">Enterocloster hominis</name>
    <name type="common">ex Hitch et al. 2024</name>
    <dbReference type="NCBI Taxonomy" id="1917870"/>
    <lineage>
        <taxon>Bacteria</taxon>
        <taxon>Bacillati</taxon>
        <taxon>Bacillota</taxon>
        <taxon>Clostridia</taxon>
        <taxon>Lachnospirales</taxon>
        <taxon>Lachnospiraceae</taxon>
        <taxon>Enterocloster</taxon>
    </lineage>
</organism>
<proteinExistence type="predicted"/>
<dbReference type="Proteomes" id="UP001454086">
    <property type="component" value="Unassembled WGS sequence"/>
</dbReference>
<name>A0ABV1D2B0_9FIRM</name>
<reference evidence="1 2" key="1">
    <citation type="submission" date="2024-03" db="EMBL/GenBank/DDBJ databases">
        <title>Human intestinal bacterial collection.</title>
        <authorList>
            <person name="Pauvert C."/>
            <person name="Hitch T.C.A."/>
            <person name="Clavel T."/>
        </authorList>
    </citation>
    <scope>NUCLEOTIDE SEQUENCE [LARGE SCALE GENOMIC DNA]</scope>
    <source>
        <strain evidence="1 2">CLA-SR-H021</strain>
    </source>
</reference>
<accession>A0ABV1D2B0</accession>
<protein>
    <submittedName>
        <fullName evidence="1">Uncharacterized protein</fullName>
    </submittedName>
</protein>
<comment type="caution">
    <text evidence="1">The sequence shown here is derived from an EMBL/GenBank/DDBJ whole genome shotgun (WGS) entry which is preliminary data.</text>
</comment>
<evidence type="ECO:0000313" key="1">
    <source>
        <dbReference type="EMBL" id="MEQ2424509.1"/>
    </source>
</evidence>
<dbReference type="EMBL" id="JBBMFM010000014">
    <property type="protein sequence ID" value="MEQ2424509.1"/>
    <property type="molecule type" value="Genomic_DNA"/>
</dbReference>
<gene>
    <name evidence="1" type="ORF">WMQ36_05935</name>
</gene>
<evidence type="ECO:0000313" key="2">
    <source>
        <dbReference type="Proteomes" id="UP001454086"/>
    </source>
</evidence>
<sequence length="145" mass="16142">MFCRRTEYVNYNMRMQLLKTVEVAVDGGEIVLVVPRAIFSNYENVLLCITQSIPYSADNESVYIQAGYSVGGSSPERYQIRDTNGNTVYSYQLRPRKLYRLIANQNEEGFVINPCNLEHNGTILARVAPTTPPANSGDAGKEGNA</sequence>
<dbReference type="RefSeq" id="WP_349117964.1">
    <property type="nucleotide sequence ID" value="NZ_JBBMFM010000014.1"/>
</dbReference>
<keyword evidence="2" id="KW-1185">Reference proteome</keyword>